<keyword evidence="8 12" id="KW-0406">Ion transport</keyword>
<evidence type="ECO:0000313" key="14">
    <source>
        <dbReference type="EMBL" id="GFU43861.1"/>
    </source>
</evidence>
<evidence type="ECO:0000256" key="8">
    <source>
        <dbReference type="ARBA" id="ARBA00023065"/>
    </source>
</evidence>
<evidence type="ECO:0000256" key="2">
    <source>
        <dbReference type="ARBA" id="ARBA00007193"/>
    </source>
</evidence>
<evidence type="ECO:0000256" key="13">
    <source>
        <dbReference type="SAM" id="Phobius"/>
    </source>
</evidence>
<organism evidence="14 15">
    <name type="scientific">Nephila pilipes</name>
    <name type="common">Giant wood spider</name>
    <name type="synonym">Nephila maculata</name>
    <dbReference type="NCBI Taxonomy" id="299642"/>
    <lineage>
        <taxon>Eukaryota</taxon>
        <taxon>Metazoa</taxon>
        <taxon>Ecdysozoa</taxon>
        <taxon>Arthropoda</taxon>
        <taxon>Chelicerata</taxon>
        <taxon>Arachnida</taxon>
        <taxon>Araneae</taxon>
        <taxon>Araneomorphae</taxon>
        <taxon>Entelegynae</taxon>
        <taxon>Araneoidea</taxon>
        <taxon>Nephilidae</taxon>
        <taxon>Nephila</taxon>
    </lineage>
</organism>
<evidence type="ECO:0000256" key="4">
    <source>
        <dbReference type="ARBA" id="ARBA00022461"/>
    </source>
</evidence>
<dbReference type="InterPro" id="IPR001873">
    <property type="entry name" value="ENaC"/>
</dbReference>
<evidence type="ECO:0000256" key="1">
    <source>
        <dbReference type="ARBA" id="ARBA00004141"/>
    </source>
</evidence>
<evidence type="ECO:0000256" key="3">
    <source>
        <dbReference type="ARBA" id="ARBA00022448"/>
    </source>
</evidence>
<dbReference type="EMBL" id="BMAW01036400">
    <property type="protein sequence ID" value="GFU43861.1"/>
    <property type="molecule type" value="Genomic_DNA"/>
</dbReference>
<evidence type="ECO:0000256" key="6">
    <source>
        <dbReference type="ARBA" id="ARBA00022989"/>
    </source>
</evidence>
<keyword evidence="7" id="KW-0915">Sodium</keyword>
<keyword evidence="5 12" id="KW-0812">Transmembrane</keyword>
<keyword evidence="10 12" id="KW-0739">Sodium transport</keyword>
<comment type="similarity">
    <text evidence="2 12">Belongs to the amiloride-sensitive sodium channel (TC 1.A.6) family.</text>
</comment>
<evidence type="ECO:0000256" key="12">
    <source>
        <dbReference type="RuleBase" id="RU000679"/>
    </source>
</evidence>
<reference evidence="14" key="1">
    <citation type="submission" date="2020-08" db="EMBL/GenBank/DDBJ databases">
        <title>Multicomponent nature underlies the extraordinary mechanical properties of spider dragline silk.</title>
        <authorList>
            <person name="Kono N."/>
            <person name="Nakamura H."/>
            <person name="Mori M."/>
            <person name="Yoshida Y."/>
            <person name="Ohtoshi R."/>
            <person name="Malay A.D."/>
            <person name="Moran D.A.P."/>
            <person name="Tomita M."/>
            <person name="Numata K."/>
            <person name="Arakawa K."/>
        </authorList>
    </citation>
    <scope>NUCLEOTIDE SEQUENCE</scope>
</reference>
<keyword evidence="6 13" id="KW-1133">Transmembrane helix</keyword>
<keyword evidence="4 12" id="KW-0894">Sodium channel</keyword>
<keyword evidence="9 13" id="KW-0472">Membrane</keyword>
<gene>
    <name evidence="14" type="ORF">NPIL_321721</name>
</gene>
<dbReference type="GO" id="GO:0016020">
    <property type="term" value="C:membrane"/>
    <property type="evidence" value="ECO:0007669"/>
    <property type="project" value="UniProtKB-SubCell"/>
</dbReference>
<keyword evidence="3 12" id="KW-0813">Transport</keyword>
<keyword evidence="11 12" id="KW-0407">Ion channel</keyword>
<accession>A0A8X6QT15</accession>
<evidence type="ECO:0000256" key="10">
    <source>
        <dbReference type="ARBA" id="ARBA00023201"/>
    </source>
</evidence>
<evidence type="ECO:0000256" key="11">
    <source>
        <dbReference type="ARBA" id="ARBA00023303"/>
    </source>
</evidence>
<comment type="subcellular location">
    <subcellularLocation>
        <location evidence="1">Membrane</location>
        <topology evidence="1">Multi-pass membrane protein</topology>
    </subcellularLocation>
</comment>
<comment type="caution">
    <text evidence="14">The sequence shown here is derived from an EMBL/GenBank/DDBJ whole genome shotgun (WGS) entry which is preliminary data.</text>
</comment>
<proteinExistence type="inferred from homology"/>
<evidence type="ECO:0000256" key="9">
    <source>
        <dbReference type="ARBA" id="ARBA00023136"/>
    </source>
</evidence>
<sequence length="237" mass="27594">MPHHKRTPTIPRSNAAVRTETSALLLRPAIAPLRLPYARPRPTPPAAVPFTGKLRHCYRHTTALARQRLSMQARRNASSQSPYQTNCGLRWLMEKIIKLDLVHKMCKNELPMELFYDMCGINLIYHYEILDRIREPFKRKNPRQKNNDIQILVKVKYPEVIVMSHKPLYSGMDIFSYIGGLMGYWLGISVWACTGIAETTFWTVAYYLKQFGRKSRHSQPTRPQPLFRRSHKTTLVC</sequence>
<dbReference type="Pfam" id="PF00858">
    <property type="entry name" value="ASC"/>
    <property type="match status" value="1"/>
</dbReference>
<evidence type="ECO:0000256" key="7">
    <source>
        <dbReference type="ARBA" id="ARBA00023053"/>
    </source>
</evidence>
<protein>
    <submittedName>
        <fullName evidence="14">Uncharacterized protein</fullName>
    </submittedName>
</protein>
<dbReference type="Proteomes" id="UP000887013">
    <property type="component" value="Unassembled WGS sequence"/>
</dbReference>
<dbReference type="AlphaFoldDB" id="A0A8X6QT15"/>
<evidence type="ECO:0000313" key="15">
    <source>
        <dbReference type="Proteomes" id="UP000887013"/>
    </source>
</evidence>
<dbReference type="Gene3D" id="1.10.287.770">
    <property type="entry name" value="YojJ-like"/>
    <property type="match status" value="1"/>
</dbReference>
<evidence type="ECO:0000256" key="5">
    <source>
        <dbReference type="ARBA" id="ARBA00022692"/>
    </source>
</evidence>
<keyword evidence="15" id="KW-1185">Reference proteome</keyword>
<name>A0A8X6QT15_NEPPI</name>
<dbReference type="GO" id="GO:0005272">
    <property type="term" value="F:sodium channel activity"/>
    <property type="evidence" value="ECO:0007669"/>
    <property type="project" value="UniProtKB-KW"/>
</dbReference>
<feature type="transmembrane region" description="Helical" evidence="13">
    <location>
        <begin position="182"/>
        <end position="208"/>
    </location>
</feature>